<dbReference type="AlphaFoldDB" id="A0A7S3VAT9"/>
<dbReference type="SUPFAM" id="SSF140718">
    <property type="entry name" value="Mediator hinge subcomplex-like"/>
    <property type="match status" value="1"/>
</dbReference>
<dbReference type="PANTHER" id="PTHR21428:SF11">
    <property type="entry name" value="MEDIATOR OF RNA POLYMERASE II TRANSCRIPTION SUBUNIT 7"/>
    <property type="match status" value="1"/>
</dbReference>
<sequence>MDNPQEIQPDDDGGDALVSEFPPPPYYYALAATTSTSTSTSTSSVIPLSPPSGPAIQVPSSSTTLPSANSNSTVPQFGLAPPPIPHDALIRSTKKAVAHRRKVRMMEEEAEKQRFGEEEDAKLEEVNKTGMSIGELGAGSGAAAGGIGSGSVDGKGSGQAGGELGAGTAGKNETEEDIENDNGPVVAVFGEECYVEDPTLVPVEDGCDDPKKVKDKVSRLNKDILVGFITLLGDLVNQPLAHKKCRQQLLNNIEVMLKECNTFREHQARELLIETLEAQLHDRKWAMDELKGQLSTSDDLLTSLALKGME</sequence>
<feature type="compositionally biased region" description="Polar residues" evidence="7">
    <location>
        <begin position="58"/>
        <end position="75"/>
    </location>
</feature>
<dbReference type="InterPro" id="IPR044888">
    <property type="entry name" value="Mediatior_Med7_sf"/>
</dbReference>
<dbReference type="InterPro" id="IPR009244">
    <property type="entry name" value="Mediatior_Med7"/>
</dbReference>
<dbReference type="InterPro" id="IPR037212">
    <property type="entry name" value="Med7/Med21-like"/>
</dbReference>
<evidence type="ECO:0000256" key="7">
    <source>
        <dbReference type="SAM" id="MobiDB-lite"/>
    </source>
</evidence>
<gene>
    <name evidence="8" type="ORF">CDEB00056_LOCUS12539</name>
</gene>
<comment type="function">
    <text evidence="6">Component of the Mediator complex, a coactivator involved in the regulated transcription of nearly all RNA polymerase II-dependent genes. Mediator functions as a bridge to convey information from gene-specific regulatory proteins to the basal RNA polymerase II transcription machinery.</text>
</comment>
<dbReference type="GO" id="GO:0016592">
    <property type="term" value="C:mediator complex"/>
    <property type="evidence" value="ECO:0007669"/>
    <property type="project" value="InterPro"/>
</dbReference>
<dbReference type="EMBL" id="HBIO01016274">
    <property type="protein sequence ID" value="CAE0467686.1"/>
    <property type="molecule type" value="Transcribed_RNA"/>
</dbReference>
<evidence type="ECO:0000313" key="8">
    <source>
        <dbReference type="EMBL" id="CAE0467686.1"/>
    </source>
</evidence>
<keyword evidence="6" id="KW-0010">Activator</keyword>
<evidence type="ECO:0000256" key="1">
    <source>
        <dbReference type="ARBA" id="ARBA00004123"/>
    </source>
</evidence>
<feature type="compositionally biased region" description="Gly residues" evidence="7">
    <location>
        <begin position="153"/>
        <end position="168"/>
    </location>
</feature>
<reference evidence="8" key="1">
    <citation type="submission" date="2021-01" db="EMBL/GenBank/DDBJ databases">
        <authorList>
            <person name="Corre E."/>
            <person name="Pelletier E."/>
            <person name="Niang G."/>
            <person name="Scheremetjew M."/>
            <person name="Finn R."/>
            <person name="Kale V."/>
            <person name="Holt S."/>
            <person name="Cochrane G."/>
            <person name="Meng A."/>
            <person name="Brown T."/>
            <person name="Cohen L."/>
        </authorList>
    </citation>
    <scope>NUCLEOTIDE SEQUENCE</scope>
    <source>
        <strain evidence="8">MM31A-1</strain>
    </source>
</reference>
<name>A0A7S3VAT9_9STRA</name>
<dbReference type="PANTHER" id="PTHR21428">
    <property type="entry name" value="MEDIATOR OF RNA POLYMERASE II TRANSCRIPTION SUBUNIT 7"/>
    <property type="match status" value="1"/>
</dbReference>
<evidence type="ECO:0000256" key="6">
    <source>
        <dbReference type="RuleBase" id="RU364060"/>
    </source>
</evidence>
<organism evidence="8">
    <name type="scientific">Chaetoceros debilis</name>
    <dbReference type="NCBI Taxonomy" id="122233"/>
    <lineage>
        <taxon>Eukaryota</taxon>
        <taxon>Sar</taxon>
        <taxon>Stramenopiles</taxon>
        <taxon>Ochrophyta</taxon>
        <taxon>Bacillariophyta</taxon>
        <taxon>Coscinodiscophyceae</taxon>
        <taxon>Chaetocerotophycidae</taxon>
        <taxon>Chaetocerotales</taxon>
        <taxon>Chaetocerotaceae</taxon>
        <taxon>Chaetoceros</taxon>
    </lineage>
</organism>
<comment type="subcellular location">
    <subcellularLocation>
        <location evidence="1 6">Nucleus</location>
    </subcellularLocation>
</comment>
<protein>
    <recommendedName>
        <fullName evidence="6">Mediator of RNA polymerase II transcription subunit 7</fullName>
    </recommendedName>
</protein>
<accession>A0A7S3VAT9</accession>
<dbReference type="GO" id="GO:0003712">
    <property type="term" value="F:transcription coregulator activity"/>
    <property type="evidence" value="ECO:0007669"/>
    <property type="project" value="InterPro"/>
</dbReference>
<evidence type="ECO:0000256" key="2">
    <source>
        <dbReference type="ARBA" id="ARBA00009994"/>
    </source>
</evidence>
<keyword evidence="4 6" id="KW-0804">Transcription</keyword>
<comment type="subunit">
    <text evidence="6">Component of the Mediator complex.</text>
</comment>
<evidence type="ECO:0000256" key="4">
    <source>
        <dbReference type="ARBA" id="ARBA00023163"/>
    </source>
</evidence>
<dbReference type="Gene3D" id="6.10.140.200">
    <property type="match status" value="1"/>
</dbReference>
<evidence type="ECO:0000256" key="5">
    <source>
        <dbReference type="ARBA" id="ARBA00023242"/>
    </source>
</evidence>
<evidence type="ECO:0000256" key="3">
    <source>
        <dbReference type="ARBA" id="ARBA00023015"/>
    </source>
</evidence>
<dbReference type="GO" id="GO:0006357">
    <property type="term" value="P:regulation of transcription by RNA polymerase II"/>
    <property type="evidence" value="ECO:0007669"/>
    <property type="project" value="InterPro"/>
</dbReference>
<keyword evidence="3 6" id="KW-0805">Transcription regulation</keyword>
<keyword evidence="5 6" id="KW-0539">Nucleus</keyword>
<comment type="similarity">
    <text evidence="2 6">Belongs to the Mediator complex subunit 7 family.</text>
</comment>
<feature type="region of interest" description="Disordered" evidence="7">
    <location>
        <begin position="1"/>
        <end position="87"/>
    </location>
</feature>
<dbReference type="Pfam" id="PF05983">
    <property type="entry name" value="Med7"/>
    <property type="match status" value="1"/>
</dbReference>
<dbReference type="GO" id="GO:0070847">
    <property type="term" value="C:core mediator complex"/>
    <property type="evidence" value="ECO:0007669"/>
    <property type="project" value="TreeGrafter"/>
</dbReference>
<proteinExistence type="inferred from homology"/>
<feature type="region of interest" description="Disordered" evidence="7">
    <location>
        <begin position="153"/>
        <end position="179"/>
    </location>
</feature>
<feature type="compositionally biased region" description="Low complexity" evidence="7">
    <location>
        <begin position="33"/>
        <end position="44"/>
    </location>
</feature>